<gene>
    <name evidence="7 10" type="primary">rph</name>
    <name evidence="10" type="ORF">GCM10011309_15650</name>
</gene>
<dbReference type="InterPro" id="IPR015847">
    <property type="entry name" value="ExoRNase_PH_dom2"/>
</dbReference>
<comment type="similarity">
    <text evidence="1 7">Belongs to the RNase PH family.</text>
</comment>
<keyword evidence="2 7" id="KW-0698">rRNA processing</keyword>
<evidence type="ECO:0000256" key="1">
    <source>
        <dbReference type="ARBA" id="ARBA00006678"/>
    </source>
</evidence>
<evidence type="ECO:0000313" key="10">
    <source>
        <dbReference type="EMBL" id="GGX66900.1"/>
    </source>
</evidence>
<keyword evidence="6" id="KW-0694">RNA-binding</keyword>
<dbReference type="GO" id="GO:0000049">
    <property type="term" value="F:tRNA binding"/>
    <property type="evidence" value="ECO:0007669"/>
    <property type="project" value="UniProtKB-UniRule"/>
</dbReference>
<sequence>MRPNNRALDQLRDVTFETGANAYAEGSCLVKFGGTHVLCTASIDEGIPRWLKGKGRGWVTAEYGMLPRSTHTRNSREAARGKQSGRTIEISRLIGRSLRAVIDLEKLGERQIIIDCDVMQADGGTRTASISGGWVALWLACEKLVEAGDLTENPVFAKMAAVSCGIVDGTCRLDLEYTEDSAAQADANFVLTDAGGIIEVQASAEDTPFSADEMAELTRLAVEGIRELCALQQAAVK</sequence>
<keyword evidence="11" id="KW-1185">Reference proteome</keyword>
<dbReference type="InterPro" id="IPR036345">
    <property type="entry name" value="ExoRNase_PH_dom2_sf"/>
</dbReference>
<dbReference type="InterPro" id="IPR027408">
    <property type="entry name" value="PNPase/RNase_PH_dom_sf"/>
</dbReference>
<keyword evidence="7" id="KW-0808">Transferase</keyword>
<comment type="subunit">
    <text evidence="7">Homohexameric ring arranged as a trimer of dimers.</text>
</comment>
<reference evidence="10 11" key="1">
    <citation type="journal article" date="2014" name="Int. J. Syst. Evol. Microbiol.">
        <title>Complete genome sequence of Corynebacterium casei LMG S-19264T (=DSM 44701T), isolated from a smear-ripened cheese.</title>
        <authorList>
            <consortium name="US DOE Joint Genome Institute (JGI-PGF)"/>
            <person name="Walter F."/>
            <person name="Albersmeier A."/>
            <person name="Kalinowski J."/>
            <person name="Ruckert C."/>
        </authorList>
    </citation>
    <scope>NUCLEOTIDE SEQUENCE [LARGE SCALE GENOMIC DNA]</scope>
    <source>
        <strain evidence="10 11">KCTC 23968</strain>
    </source>
</reference>
<keyword evidence="3 7" id="KW-0820">tRNA-binding</keyword>
<evidence type="ECO:0000256" key="4">
    <source>
        <dbReference type="ARBA" id="ARBA00022694"/>
    </source>
</evidence>
<comment type="catalytic activity">
    <reaction evidence="7">
        <text>tRNA(n+1) + phosphate = tRNA(n) + a ribonucleoside 5'-diphosphate</text>
        <dbReference type="Rhea" id="RHEA:10628"/>
        <dbReference type="Rhea" id="RHEA-COMP:17343"/>
        <dbReference type="Rhea" id="RHEA-COMP:17344"/>
        <dbReference type="ChEBI" id="CHEBI:43474"/>
        <dbReference type="ChEBI" id="CHEBI:57930"/>
        <dbReference type="ChEBI" id="CHEBI:173114"/>
        <dbReference type="EC" id="2.7.7.56"/>
    </reaction>
</comment>
<dbReference type="GO" id="GO:0000175">
    <property type="term" value="F:3'-5'-RNA exonuclease activity"/>
    <property type="evidence" value="ECO:0007669"/>
    <property type="project" value="UniProtKB-UniRule"/>
</dbReference>
<dbReference type="GO" id="GO:0031125">
    <property type="term" value="P:rRNA 3'-end processing"/>
    <property type="evidence" value="ECO:0007669"/>
    <property type="project" value="UniProtKB-ARBA"/>
</dbReference>
<evidence type="ECO:0000259" key="8">
    <source>
        <dbReference type="Pfam" id="PF01138"/>
    </source>
</evidence>
<feature type="domain" description="Exoribonuclease phosphorolytic" evidence="9">
    <location>
        <begin position="160"/>
        <end position="223"/>
    </location>
</feature>
<evidence type="ECO:0000256" key="3">
    <source>
        <dbReference type="ARBA" id="ARBA00022555"/>
    </source>
</evidence>
<name>A0A918NEK0_9PROT</name>
<dbReference type="Pfam" id="PF01138">
    <property type="entry name" value="RNase_PH"/>
    <property type="match status" value="1"/>
</dbReference>
<evidence type="ECO:0000256" key="7">
    <source>
        <dbReference type="HAMAP-Rule" id="MF_00564"/>
    </source>
</evidence>
<dbReference type="InterPro" id="IPR001247">
    <property type="entry name" value="ExoRNase_PH_dom1"/>
</dbReference>
<organism evidence="10 11">
    <name type="scientific">Litorimonas cladophorae</name>
    <dbReference type="NCBI Taxonomy" id="1220491"/>
    <lineage>
        <taxon>Bacteria</taxon>
        <taxon>Pseudomonadati</taxon>
        <taxon>Pseudomonadota</taxon>
        <taxon>Alphaproteobacteria</taxon>
        <taxon>Maricaulales</taxon>
        <taxon>Robiginitomaculaceae</taxon>
    </lineage>
</organism>
<evidence type="ECO:0000256" key="2">
    <source>
        <dbReference type="ARBA" id="ARBA00022552"/>
    </source>
</evidence>
<dbReference type="GO" id="GO:0009022">
    <property type="term" value="F:tRNA nucleotidyltransferase activity"/>
    <property type="evidence" value="ECO:0007669"/>
    <property type="project" value="UniProtKB-UniRule"/>
</dbReference>
<feature type="domain" description="Exoribonuclease phosphorolytic" evidence="8">
    <location>
        <begin position="10"/>
        <end position="139"/>
    </location>
</feature>
<comment type="caution">
    <text evidence="10">The sequence shown here is derived from an EMBL/GenBank/DDBJ whole genome shotgun (WGS) entry which is preliminary data.</text>
</comment>
<comment type="function">
    <text evidence="7">Phosphorolytic 3'-5' exoribonuclease that plays an important role in tRNA 3'-end maturation. Removes nucleotide residues following the 3'-CCA terminus of tRNAs; can also add nucleotides to the ends of RNA molecules by using nucleoside diphosphates as substrates, but this may not be physiologically important. Probably plays a role in initiation of 16S rRNA degradation (leading to ribosome degradation) during starvation.</text>
</comment>
<dbReference type="Gene3D" id="3.30.230.70">
    <property type="entry name" value="GHMP Kinase, N-terminal domain"/>
    <property type="match status" value="1"/>
</dbReference>
<dbReference type="Proteomes" id="UP000600865">
    <property type="component" value="Unassembled WGS sequence"/>
</dbReference>
<dbReference type="Pfam" id="PF03725">
    <property type="entry name" value="RNase_PH_C"/>
    <property type="match status" value="1"/>
</dbReference>
<dbReference type="EMBL" id="BMYV01000002">
    <property type="protein sequence ID" value="GGX66900.1"/>
    <property type="molecule type" value="Genomic_DNA"/>
</dbReference>
<dbReference type="GO" id="GO:0008033">
    <property type="term" value="P:tRNA processing"/>
    <property type="evidence" value="ECO:0007669"/>
    <property type="project" value="UniProtKB-UniRule"/>
</dbReference>
<keyword evidence="5 7" id="KW-0548">Nucleotidyltransferase</keyword>
<dbReference type="GO" id="GO:0016075">
    <property type="term" value="P:rRNA catabolic process"/>
    <property type="evidence" value="ECO:0007669"/>
    <property type="project" value="UniProtKB-UniRule"/>
</dbReference>
<dbReference type="NCBIfam" id="TIGR01966">
    <property type="entry name" value="RNasePH"/>
    <property type="match status" value="1"/>
</dbReference>
<accession>A0A918NEK0</accession>
<dbReference type="FunFam" id="3.30.230.70:FF:000003">
    <property type="entry name" value="Ribonuclease PH"/>
    <property type="match status" value="1"/>
</dbReference>
<evidence type="ECO:0000313" key="11">
    <source>
        <dbReference type="Proteomes" id="UP000600865"/>
    </source>
</evidence>
<evidence type="ECO:0000256" key="5">
    <source>
        <dbReference type="ARBA" id="ARBA00022695"/>
    </source>
</evidence>
<dbReference type="EC" id="2.7.7.56" evidence="7"/>
<dbReference type="SUPFAM" id="SSF54211">
    <property type="entry name" value="Ribosomal protein S5 domain 2-like"/>
    <property type="match status" value="1"/>
</dbReference>
<evidence type="ECO:0000259" key="9">
    <source>
        <dbReference type="Pfam" id="PF03725"/>
    </source>
</evidence>
<dbReference type="PANTHER" id="PTHR11953:SF0">
    <property type="entry name" value="EXOSOME COMPLEX COMPONENT RRP41"/>
    <property type="match status" value="1"/>
</dbReference>
<dbReference type="InterPro" id="IPR002381">
    <property type="entry name" value="RNase_PH_bac-type"/>
</dbReference>
<feature type="binding site" evidence="7">
    <location>
        <position position="86"/>
    </location>
    <ligand>
        <name>phosphate</name>
        <dbReference type="ChEBI" id="CHEBI:43474"/>
        <note>substrate</note>
    </ligand>
</feature>
<dbReference type="InterPro" id="IPR020568">
    <property type="entry name" value="Ribosomal_Su5_D2-typ_SF"/>
</dbReference>
<dbReference type="InterPro" id="IPR050080">
    <property type="entry name" value="RNase_PH"/>
</dbReference>
<proteinExistence type="inferred from homology"/>
<protein>
    <recommendedName>
        <fullName evidence="7">Ribonuclease PH</fullName>
        <shortName evidence="7">RNase PH</shortName>
        <ecNumber evidence="7">2.7.7.56</ecNumber>
    </recommendedName>
    <alternativeName>
        <fullName evidence="7">tRNA nucleotidyltransferase</fullName>
    </alternativeName>
</protein>
<dbReference type="InterPro" id="IPR018336">
    <property type="entry name" value="RNase_PH_CS"/>
</dbReference>
<keyword evidence="4 7" id="KW-0819">tRNA processing</keyword>
<dbReference type="RefSeq" id="WP_189583971.1">
    <property type="nucleotide sequence ID" value="NZ_BMYV01000002.1"/>
</dbReference>
<dbReference type="CDD" id="cd11362">
    <property type="entry name" value="RNase_PH_bact"/>
    <property type="match status" value="1"/>
</dbReference>
<dbReference type="PANTHER" id="PTHR11953">
    <property type="entry name" value="EXOSOME COMPLEX COMPONENT"/>
    <property type="match status" value="1"/>
</dbReference>
<dbReference type="PROSITE" id="PS01277">
    <property type="entry name" value="RIBONUCLEASE_PH"/>
    <property type="match status" value="1"/>
</dbReference>
<evidence type="ECO:0000256" key="6">
    <source>
        <dbReference type="ARBA" id="ARBA00022884"/>
    </source>
</evidence>
<dbReference type="SUPFAM" id="SSF55666">
    <property type="entry name" value="Ribonuclease PH domain 2-like"/>
    <property type="match status" value="1"/>
</dbReference>
<dbReference type="AlphaFoldDB" id="A0A918NEK0"/>
<feature type="binding site" evidence="7">
    <location>
        <begin position="124"/>
        <end position="126"/>
    </location>
    <ligand>
        <name>phosphate</name>
        <dbReference type="ChEBI" id="CHEBI:43474"/>
        <note>substrate</note>
    </ligand>
</feature>
<dbReference type="HAMAP" id="MF_00564">
    <property type="entry name" value="RNase_PH"/>
    <property type="match status" value="1"/>
</dbReference>